<organism evidence="1 2">
    <name type="scientific">Candidatus Kaiserbacteria bacterium GWA2_50_9</name>
    <dbReference type="NCBI Taxonomy" id="1798474"/>
    <lineage>
        <taxon>Bacteria</taxon>
        <taxon>Candidatus Kaiseribacteriota</taxon>
    </lineage>
</organism>
<evidence type="ECO:0000313" key="1">
    <source>
        <dbReference type="EMBL" id="OGG39957.1"/>
    </source>
</evidence>
<dbReference type="Proteomes" id="UP000179014">
    <property type="component" value="Unassembled WGS sequence"/>
</dbReference>
<protein>
    <submittedName>
        <fullName evidence="1">Uncharacterized protein</fullName>
    </submittedName>
</protein>
<reference evidence="1 2" key="1">
    <citation type="journal article" date="2016" name="Nat. Commun.">
        <title>Thousands of microbial genomes shed light on interconnected biogeochemical processes in an aquifer system.</title>
        <authorList>
            <person name="Anantharaman K."/>
            <person name="Brown C.T."/>
            <person name="Hug L.A."/>
            <person name="Sharon I."/>
            <person name="Castelle C.J."/>
            <person name="Probst A.J."/>
            <person name="Thomas B.C."/>
            <person name="Singh A."/>
            <person name="Wilkins M.J."/>
            <person name="Karaoz U."/>
            <person name="Brodie E.L."/>
            <person name="Williams K.H."/>
            <person name="Hubbard S.S."/>
            <person name="Banfield J.F."/>
        </authorList>
    </citation>
    <scope>NUCLEOTIDE SEQUENCE [LARGE SCALE GENOMIC DNA]</scope>
</reference>
<dbReference type="STRING" id="1798474.A2118_01260"/>
<sequence>MDFNVKTQGGGDFAVELMEAKKNGMGERISRKRIAKSPWQAAILTLVGCPIEAVRPSKKKRREQREKELYRWHRAEQARAQQAVQRQCEELIQRFQEKMK</sequence>
<accession>A0A1F6BTT7</accession>
<evidence type="ECO:0000313" key="2">
    <source>
        <dbReference type="Proteomes" id="UP000179014"/>
    </source>
</evidence>
<proteinExistence type="predicted"/>
<dbReference type="EMBL" id="MFKN01000036">
    <property type="protein sequence ID" value="OGG39957.1"/>
    <property type="molecule type" value="Genomic_DNA"/>
</dbReference>
<dbReference type="AlphaFoldDB" id="A0A1F6BTT7"/>
<name>A0A1F6BTT7_9BACT</name>
<comment type="caution">
    <text evidence="1">The sequence shown here is derived from an EMBL/GenBank/DDBJ whole genome shotgun (WGS) entry which is preliminary data.</text>
</comment>
<gene>
    <name evidence="1" type="ORF">A2118_01260</name>
</gene>